<evidence type="ECO:0000256" key="2">
    <source>
        <dbReference type="SAM" id="MobiDB-lite"/>
    </source>
</evidence>
<organism evidence="3">
    <name type="scientific">Trypanosoma vivax (strain Y486)</name>
    <dbReference type="NCBI Taxonomy" id="1055687"/>
    <lineage>
        <taxon>Eukaryota</taxon>
        <taxon>Discoba</taxon>
        <taxon>Euglenozoa</taxon>
        <taxon>Kinetoplastea</taxon>
        <taxon>Metakinetoplastina</taxon>
        <taxon>Trypanosomatida</taxon>
        <taxon>Trypanosomatidae</taxon>
        <taxon>Trypanosoma</taxon>
        <taxon>Duttonella</taxon>
    </lineage>
</organism>
<evidence type="ECO:0000256" key="1">
    <source>
        <dbReference type="SAM" id="Coils"/>
    </source>
</evidence>
<name>G0UC06_TRYVY</name>
<feature type="coiled-coil region" evidence="1">
    <location>
        <begin position="148"/>
        <end position="195"/>
    </location>
</feature>
<keyword evidence="1" id="KW-0175">Coiled coil</keyword>
<dbReference type="EMBL" id="HE573027">
    <property type="protein sequence ID" value="CCC53354.1"/>
    <property type="molecule type" value="Genomic_DNA"/>
</dbReference>
<feature type="region of interest" description="Disordered" evidence="2">
    <location>
        <begin position="74"/>
        <end position="132"/>
    </location>
</feature>
<proteinExistence type="predicted"/>
<dbReference type="VEuPathDB" id="TriTrypDB:TvY486_1108380"/>
<reference evidence="3" key="1">
    <citation type="journal article" date="2012" name="Proc. Natl. Acad. Sci. U.S.A.">
        <title>Antigenic diversity is generated by distinct evolutionary mechanisms in African trypanosome species.</title>
        <authorList>
            <person name="Jackson A.P."/>
            <person name="Berry A."/>
            <person name="Aslett M."/>
            <person name="Allison H.C."/>
            <person name="Burton P."/>
            <person name="Vavrova-Anderson J."/>
            <person name="Brown R."/>
            <person name="Browne H."/>
            <person name="Corton N."/>
            <person name="Hauser H."/>
            <person name="Gamble J."/>
            <person name="Gilderthorp R."/>
            <person name="Marcello L."/>
            <person name="McQuillan J."/>
            <person name="Otto T.D."/>
            <person name="Quail M.A."/>
            <person name="Sanders M.J."/>
            <person name="van Tonder A."/>
            <person name="Ginger M.L."/>
            <person name="Field M.C."/>
            <person name="Barry J.D."/>
            <person name="Hertz-Fowler C."/>
            <person name="Berriman M."/>
        </authorList>
    </citation>
    <scope>NUCLEOTIDE SEQUENCE</scope>
    <source>
        <strain evidence="3">Y486</strain>
    </source>
</reference>
<dbReference type="AlphaFoldDB" id="G0UC06"/>
<protein>
    <submittedName>
        <fullName evidence="3">Uncharacterized protein</fullName>
    </submittedName>
</protein>
<evidence type="ECO:0000313" key="3">
    <source>
        <dbReference type="EMBL" id="CCC53354.1"/>
    </source>
</evidence>
<gene>
    <name evidence="3" type="ORF">TVY486_1108380</name>
</gene>
<sequence length="464" mass="51292">MRKSKSPHLLNARALWSSESLEIKGNAKTQVLNTSANTQKTTSLEAKLVDNLKRQVKVLDAEVAVLRDRLRKGAQGTHVPGGEGAHAAVGAPESTGNEVNGLLPNNEAGETRPTATEFNDGDKGAVAQPTSARQTQQAVAHFTTEHLRMELEAAREMLERERSSKKALIDENVNLRLLVREARDALKEMKQLHQTALSSLNLEQGRRRELEDKLLDPTAAHMREGGTGTVDDLLNEKEYYRVQTDRLRVSQQENLSRIESLESQLKEERAHGVDVETKLRASIEEVEYLKMLSAKKAAVYERFDSNCVSMFSGIRLAIEECERLRASCTERPGALQDHALLPLSDAVRELQQILTTFNHPYTWRGAEGGAPAVFDNSCRCGRTTTVLFSEKGIPGEAAAVPAPPAAAVPAPPAAAVLPRLQLPCLPRLQLLYLPRLQLPCLPRLQLPYLPRLQLPCPSLLARYQ</sequence>
<accession>G0UC06</accession>